<dbReference type="Gene3D" id="3.30.70.1620">
    <property type="match status" value="1"/>
</dbReference>
<keyword evidence="2" id="KW-1185">Reference proteome</keyword>
<feature type="non-terminal residue" evidence="1">
    <location>
        <position position="1"/>
    </location>
</feature>
<dbReference type="SUPFAM" id="SSF75553">
    <property type="entry name" value="Smc hinge domain"/>
    <property type="match status" value="1"/>
</dbReference>
<dbReference type="GO" id="GO:0005524">
    <property type="term" value="F:ATP binding"/>
    <property type="evidence" value="ECO:0007669"/>
    <property type="project" value="InterPro"/>
</dbReference>
<dbReference type="GO" id="GO:0005694">
    <property type="term" value="C:chromosome"/>
    <property type="evidence" value="ECO:0007669"/>
    <property type="project" value="InterPro"/>
</dbReference>
<gene>
    <name evidence="1" type="ORF">PPACK8108_LOCUS9324</name>
</gene>
<protein>
    <submittedName>
        <fullName evidence="1">Uncharacterized protein</fullName>
    </submittedName>
</protein>
<dbReference type="EMBL" id="CALTRL010002000">
    <property type="protein sequence ID" value="CAH7674416.1"/>
    <property type="molecule type" value="Genomic_DNA"/>
</dbReference>
<reference evidence="1" key="1">
    <citation type="submission" date="2022-06" db="EMBL/GenBank/DDBJ databases">
        <authorList>
            <consortium name="SYNGENTA / RWTH Aachen University"/>
        </authorList>
    </citation>
    <scope>NUCLEOTIDE SEQUENCE</scope>
</reference>
<dbReference type="AlphaFoldDB" id="A0AAV0AZ12"/>
<proteinExistence type="predicted"/>
<name>A0AAV0AZ12_PHAPC</name>
<dbReference type="PANTHER" id="PTHR43977">
    <property type="entry name" value="STRUCTURAL MAINTENANCE OF CHROMOSOMES PROTEIN 3"/>
    <property type="match status" value="1"/>
</dbReference>
<sequence>RELTVASKISRDSAKLALHLMGFEQDVFRAMEFAFGNTLICPDACTAKEVTFDQKVCIKSITQEGDIYDPYETLSGGSKPSSLGILIKVQELKRVEGLLKDLQSKLEVIKKEWQDAKWKMDLFNQTTKDLDLKSHKVTLLEERVKESFATCVISEVEGIKRMLNELNKLIIDSINKQKALESECKRLQTPG</sequence>
<dbReference type="InterPro" id="IPR036277">
    <property type="entry name" value="SMC_hinge_sf"/>
</dbReference>
<accession>A0AAV0AZ12</accession>
<dbReference type="GO" id="GO:0051276">
    <property type="term" value="P:chromosome organization"/>
    <property type="evidence" value="ECO:0007669"/>
    <property type="project" value="InterPro"/>
</dbReference>
<dbReference type="Proteomes" id="UP001153365">
    <property type="component" value="Unassembled WGS sequence"/>
</dbReference>
<evidence type="ECO:0000313" key="2">
    <source>
        <dbReference type="Proteomes" id="UP001153365"/>
    </source>
</evidence>
<organism evidence="1 2">
    <name type="scientific">Phakopsora pachyrhizi</name>
    <name type="common">Asian soybean rust disease fungus</name>
    <dbReference type="NCBI Taxonomy" id="170000"/>
    <lineage>
        <taxon>Eukaryota</taxon>
        <taxon>Fungi</taxon>
        <taxon>Dikarya</taxon>
        <taxon>Basidiomycota</taxon>
        <taxon>Pucciniomycotina</taxon>
        <taxon>Pucciniomycetes</taxon>
        <taxon>Pucciniales</taxon>
        <taxon>Phakopsoraceae</taxon>
        <taxon>Phakopsora</taxon>
    </lineage>
</organism>
<comment type="caution">
    <text evidence="1">The sequence shown here is derived from an EMBL/GenBank/DDBJ whole genome shotgun (WGS) entry which is preliminary data.</text>
</comment>
<evidence type="ECO:0000313" key="1">
    <source>
        <dbReference type="EMBL" id="CAH7674416.1"/>
    </source>
</evidence>